<evidence type="ECO:0000256" key="1">
    <source>
        <dbReference type="SAM" id="MobiDB-lite"/>
    </source>
</evidence>
<feature type="region of interest" description="Disordered" evidence="1">
    <location>
        <begin position="21"/>
        <end position="46"/>
    </location>
</feature>
<feature type="region of interest" description="Disordered" evidence="1">
    <location>
        <begin position="96"/>
        <end position="116"/>
    </location>
</feature>
<dbReference type="EMBL" id="ADBV01008380">
    <property type="protein sequence ID" value="EJW76958.1"/>
    <property type="molecule type" value="Genomic_DNA"/>
</dbReference>
<evidence type="ECO:0000313" key="3">
    <source>
        <dbReference type="Proteomes" id="UP000004810"/>
    </source>
</evidence>
<proteinExistence type="predicted"/>
<feature type="compositionally biased region" description="Low complexity" evidence="1">
    <location>
        <begin position="99"/>
        <end position="116"/>
    </location>
</feature>
<accession>J9E467</accession>
<evidence type="ECO:0000313" key="2">
    <source>
        <dbReference type="EMBL" id="EJW76958.1"/>
    </source>
</evidence>
<feature type="compositionally biased region" description="Acidic residues" evidence="1">
    <location>
        <begin position="25"/>
        <end position="46"/>
    </location>
</feature>
<comment type="caution">
    <text evidence="2">The sequence shown here is derived from an EMBL/GenBank/DDBJ whole genome shotgun (WGS) entry which is preliminary data.</text>
</comment>
<protein>
    <submittedName>
        <fullName evidence="2">Uncharacterized protein</fullName>
    </submittedName>
</protein>
<organism evidence="2 3">
    <name type="scientific">Wuchereria bancrofti</name>
    <dbReference type="NCBI Taxonomy" id="6293"/>
    <lineage>
        <taxon>Eukaryota</taxon>
        <taxon>Metazoa</taxon>
        <taxon>Ecdysozoa</taxon>
        <taxon>Nematoda</taxon>
        <taxon>Chromadorea</taxon>
        <taxon>Rhabditida</taxon>
        <taxon>Spirurina</taxon>
        <taxon>Spiruromorpha</taxon>
        <taxon>Filarioidea</taxon>
        <taxon>Onchocercidae</taxon>
        <taxon>Wuchereria</taxon>
    </lineage>
</organism>
<reference evidence="3" key="1">
    <citation type="submission" date="2012-08" db="EMBL/GenBank/DDBJ databases">
        <title>The Genome Sequence of Wuchereria bancrofti.</title>
        <authorList>
            <person name="Nutman T.B."/>
            <person name="Fink D.L."/>
            <person name="Russ C."/>
            <person name="Young S."/>
            <person name="Zeng Q."/>
            <person name="Koehrsen M."/>
            <person name="Alvarado L."/>
            <person name="Berlin A."/>
            <person name="Chapman S.B."/>
            <person name="Chen Z."/>
            <person name="Freedman E."/>
            <person name="Gellesch M."/>
            <person name="Goldberg J."/>
            <person name="Griggs A."/>
            <person name="Gujja S."/>
            <person name="Heilman E.R."/>
            <person name="Heiman D."/>
            <person name="Hepburn T."/>
            <person name="Howarth C."/>
            <person name="Jen D."/>
            <person name="Larson L."/>
            <person name="Lewis B."/>
            <person name="Mehta T."/>
            <person name="Park D."/>
            <person name="Pearson M."/>
            <person name="Roberts A."/>
            <person name="Saif S."/>
            <person name="Shea T."/>
            <person name="Shenoy N."/>
            <person name="Sisk P."/>
            <person name="Stolte C."/>
            <person name="Sykes S."/>
            <person name="Walk T."/>
            <person name="White J."/>
            <person name="Yandava C."/>
            <person name="Haas B."/>
            <person name="Henn M.R."/>
            <person name="Nusbaum C."/>
            <person name="Birren B."/>
        </authorList>
    </citation>
    <scope>NUCLEOTIDE SEQUENCE [LARGE SCALE GENOMIC DNA]</scope>
    <source>
        <strain evidence="3">NA</strain>
    </source>
</reference>
<dbReference type="AlphaFoldDB" id="J9E467"/>
<feature type="compositionally biased region" description="Polar residues" evidence="1">
    <location>
        <begin position="198"/>
        <end position="210"/>
    </location>
</feature>
<gene>
    <name evidence="2" type="ORF">WUBG_12132</name>
</gene>
<sequence>MDLDVENGVAASCSTHSDLTKLMFDDNDDSSGEDDDGIDDIEEESCPMDIEDDDIEICFEEPSQMDVNDDMDAYCPLIYWSSGSVDIDLKSYRDNATTNHNNSSSNSSSNNNSKDNNNVKKLVAEFIQRRSNFFYNSSEHNENDAKNTILKYSENDNIMEEDLNESNITSDEISKTATVVLSEASLSIDSVEDKENEQTTSSAINIGTQV</sequence>
<dbReference type="Proteomes" id="UP000004810">
    <property type="component" value="Unassembled WGS sequence"/>
</dbReference>
<name>J9E467_WUCBA</name>
<feature type="region of interest" description="Disordered" evidence="1">
    <location>
        <begin position="191"/>
        <end position="210"/>
    </location>
</feature>